<sequence length="789" mass="86802" precursor="true">MPRPYLFGSSLLAASLLWFVNSAIGADTPQPSLHERIDRLMEQGSVGPSAPICSDADFVRRVWLDVAGMVPPADEVRAFLADTTTDKRAKLIDRLLASPQFNRHMTLVLDATINERRADKGVTTPDWQIYLYKSLTEQKPLDQLLREVIISDGVDANLRPAAKFMLDRDCEPNVVTRDLGRLVFGMDLQCAQCHDHPLVDDYLQADYYGLYAFVMRSTVFPDPKNKQIRQIAEAAEGEANFKSVFTGNSGEKVQPRLPKGLGTFEPVVKKGYEYVVKPSKEARAVPKYSRRQQLAGAFEKSIHFRRNLANRLWAQVMGRGLVHPVDNHHPANPPAHPQVLTLLSDELPALKYDLRNVLRELLLTNTYQRSCEITAPANSDLATIEQQLSQFANQRTELVSAKEQKKAVWNESLAKLEEARAKLTEAAKTLNPLKAAVAAAQAEVAKAKAAVTVAQADAEKKKTHAVAVNTAAAKAKEAADLLKDDKVLVEAAAKIAERAKAVTALEAAAAKKTTSLTAALEPLQKKEQEAQAAVDKELATLPTPAQITELETAERNANAVFNDAQYAVADLETRESLTKLLQQYAELQVSDVAAAARLWNQLVEELANRGQIALLKPLTAEQFALSTMQAAGLISVQQQAAEAAVTKSAPEEWKKASDADKPVVMKKLSEPKVFENVRGQLAEFVRLYGGLPGQDFQATVNQALFFGNGSILDTWLKPTPGNLVARAQEKKEPAEVADELYHALFARPATADETTAISDYLKERKEDRPVALAELTWALLASSEFRFNH</sequence>
<name>A0A517YJY8_9BACT</name>
<evidence type="ECO:0000313" key="5">
    <source>
        <dbReference type="EMBL" id="QDU30539.1"/>
    </source>
</evidence>
<keyword evidence="6" id="KW-1185">Reference proteome</keyword>
<proteinExistence type="predicted"/>
<evidence type="ECO:0000259" key="4">
    <source>
        <dbReference type="Pfam" id="PF07587"/>
    </source>
</evidence>
<dbReference type="OrthoDB" id="289126at2"/>
<gene>
    <name evidence="5" type="ORF">ETAA8_56840</name>
</gene>
<dbReference type="EMBL" id="CP036274">
    <property type="protein sequence ID" value="QDU30539.1"/>
    <property type="molecule type" value="Genomic_DNA"/>
</dbReference>
<evidence type="ECO:0000256" key="1">
    <source>
        <dbReference type="SAM" id="Coils"/>
    </source>
</evidence>
<dbReference type="Pfam" id="PF07583">
    <property type="entry name" value="PSCyt2"/>
    <property type="match status" value="1"/>
</dbReference>
<reference evidence="5 6" key="1">
    <citation type="submission" date="2019-02" db="EMBL/GenBank/DDBJ databases">
        <title>Deep-cultivation of Planctomycetes and their phenomic and genomic characterization uncovers novel biology.</title>
        <authorList>
            <person name="Wiegand S."/>
            <person name="Jogler M."/>
            <person name="Boedeker C."/>
            <person name="Pinto D."/>
            <person name="Vollmers J."/>
            <person name="Rivas-Marin E."/>
            <person name="Kohn T."/>
            <person name="Peeters S.H."/>
            <person name="Heuer A."/>
            <person name="Rast P."/>
            <person name="Oberbeckmann S."/>
            <person name="Bunk B."/>
            <person name="Jeske O."/>
            <person name="Meyerdierks A."/>
            <person name="Storesund J.E."/>
            <person name="Kallscheuer N."/>
            <person name="Luecker S."/>
            <person name="Lage O.M."/>
            <person name="Pohl T."/>
            <person name="Merkel B.J."/>
            <person name="Hornburger P."/>
            <person name="Mueller R.-W."/>
            <person name="Bruemmer F."/>
            <person name="Labrenz M."/>
            <person name="Spormann A.M."/>
            <person name="Op den Camp H."/>
            <person name="Overmann J."/>
            <person name="Amann R."/>
            <person name="Jetten M.S.M."/>
            <person name="Mascher T."/>
            <person name="Medema M.H."/>
            <person name="Devos D.P."/>
            <person name="Kaster A.-K."/>
            <person name="Ovreas L."/>
            <person name="Rohde M."/>
            <person name="Galperin M.Y."/>
            <person name="Jogler C."/>
        </authorList>
    </citation>
    <scope>NUCLEOTIDE SEQUENCE [LARGE SCALE GENOMIC DNA]</scope>
    <source>
        <strain evidence="5 6">ETA_A8</strain>
    </source>
</reference>
<evidence type="ECO:0000313" key="6">
    <source>
        <dbReference type="Proteomes" id="UP000315017"/>
    </source>
</evidence>
<feature type="coiled-coil region" evidence="1">
    <location>
        <begin position="384"/>
        <end position="457"/>
    </location>
</feature>
<accession>A0A517YJY8</accession>
<dbReference type="KEGG" id="aagg:ETAA8_56840"/>
<evidence type="ECO:0008006" key="7">
    <source>
        <dbReference type="Google" id="ProtNLM"/>
    </source>
</evidence>
<dbReference type="PANTHER" id="PTHR35889:SF3">
    <property type="entry name" value="F-BOX DOMAIN-CONTAINING PROTEIN"/>
    <property type="match status" value="1"/>
</dbReference>
<dbReference type="InterPro" id="IPR022655">
    <property type="entry name" value="DUF1553"/>
</dbReference>
<feature type="chain" id="PRO_5021861930" description="DUF1549 domain-containing protein" evidence="2">
    <location>
        <begin position="26"/>
        <end position="789"/>
    </location>
</feature>
<organism evidence="5 6">
    <name type="scientific">Anatilimnocola aggregata</name>
    <dbReference type="NCBI Taxonomy" id="2528021"/>
    <lineage>
        <taxon>Bacteria</taxon>
        <taxon>Pseudomonadati</taxon>
        <taxon>Planctomycetota</taxon>
        <taxon>Planctomycetia</taxon>
        <taxon>Pirellulales</taxon>
        <taxon>Pirellulaceae</taxon>
        <taxon>Anatilimnocola</taxon>
    </lineage>
</organism>
<feature type="domain" description="DUF1549" evidence="3">
    <location>
        <begin position="45"/>
        <end position="215"/>
    </location>
</feature>
<protein>
    <recommendedName>
        <fullName evidence="7">DUF1549 domain-containing protein</fullName>
    </recommendedName>
</protein>
<dbReference type="Proteomes" id="UP000315017">
    <property type="component" value="Chromosome"/>
</dbReference>
<dbReference type="InterPro" id="IPR011444">
    <property type="entry name" value="DUF1549"/>
</dbReference>
<keyword evidence="1" id="KW-0175">Coiled coil</keyword>
<dbReference type="AlphaFoldDB" id="A0A517YJY8"/>
<feature type="signal peptide" evidence="2">
    <location>
        <begin position="1"/>
        <end position="25"/>
    </location>
</feature>
<evidence type="ECO:0000256" key="2">
    <source>
        <dbReference type="SAM" id="SignalP"/>
    </source>
</evidence>
<keyword evidence="2" id="KW-0732">Signal</keyword>
<evidence type="ECO:0000259" key="3">
    <source>
        <dbReference type="Pfam" id="PF07583"/>
    </source>
</evidence>
<dbReference type="Pfam" id="PF07587">
    <property type="entry name" value="PSD1"/>
    <property type="match status" value="1"/>
</dbReference>
<dbReference type="PANTHER" id="PTHR35889">
    <property type="entry name" value="CYCLOINULO-OLIGOSACCHARIDE FRUCTANOTRANSFERASE-RELATED"/>
    <property type="match status" value="1"/>
</dbReference>
<dbReference type="RefSeq" id="WP_145096180.1">
    <property type="nucleotide sequence ID" value="NZ_CP036274.1"/>
</dbReference>
<feature type="domain" description="DUF1553" evidence="4">
    <location>
        <begin position="303"/>
        <end position="523"/>
    </location>
</feature>